<organism evidence="1 2">
    <name type="scientific">Sphaerobolus stellatus (strain SS14)</name>
    <dbReference type="NCBI Taxonomy" id="990650"/>
    <lineage>
        <taxon>Eukaryota</taxon>
        <taxon>Fungi</taxon>
        <taxon>Dikarya</taxon>
        <taxon>Basidiomycota</taxon>
        <taxon>Agaricomycotina</taxon>
        <taxon>Agaricomycetes</taxon>
        <taxon>Phallomycetidae</taxon>
        <taxon>Geastrales</taxon>
        <taxon>Sphaerobolaceae</taxon>
        <taxon>Sphaerobolus</taxon>
    </lineage>
</organism>
<dbReference type="Proteomes" id="UP000054279">
    <property type="component" value="Unassembled WGS sequence"/>
</dbReference>
<evidence type="ECO:0000313" key="2">
    <source>
        <dbReference type="Proteomes" id="UP000054279"/>
    </source>
</evidence>
<dbReference type="EMBL" id="KN837374">
    <property type="protein sequence ID" value="KIJ26331.1"/>
    <property type="molecule type" value="Genomic_DNA"/>
</dbReference>
<keyword evidence="2" id="KW-1185">Reference proteome</keyword>
<accession>A0A0C9ULK7</accession>
<evidence type="ECO:0000313" key="1">
    <source>
        <dbReference type="EMBL" id="KIJ26331.1"/>
    </source>
</evidence>
<protein>
    <submittedName>
        <fullName evidence="1">Uncharacterized protein</fullName>
    </submittedName>
</protein>
<proteinExistence type="predicted"/>
<dbReference type="HOGENOM" id="CLU_924922_0_0_1"/>
<reference evidence="1 2" key="1">
    <citation type="submission" date="2014-06" db="EMBL/GenBank/DDBJ databases">
        <title>Evolutionary Origins and Diversification of the Mycorrhizal Mutualists.</title>
        <authorList>
            <consortium name="DOE Joint Genome Institute"/>
            <consortium name="Mycorrhizal Genomics Consortium"/>
            <person name="Kohler A."/>
            <person name="Kuo A."/>
            <person name="Nagy L.G."/>
            <person name="Floudas D."/>
            <person name="Copeland A."/>
            <person name="Barry K.W."/>
            <person name="Cichocki N."/>
            <person name="Veneault-Fourrey C."/>
            <person name="LaButti K."/>
            <person name="Lindquist E.A."/>
            <person name="Lipzen A."/>
            <person name="Lundell T."/>
            <person name="Morin E."/>
            <person name="Murat C."/>
            <person name="Riley R."/>
            <person name="Ohm R."/>
            <person name="Sun H."/>
            <person name="Tunlid A."/>
            <person name="Henrissat B."/>
            <person name="Grigoriev I.V."/>
            <person name="Hibbett D.S."/>
            <person name="Martin F."/>
        </authorList>
    </citation>
    <scope>NUCLEOTIDE SEQUENCE [LARGE SCALE GENOMIC DNA]</scope>
    <source>
        <strain evidence="1 2">SS14</strain>
    </source>
</reference>
<gene>
    <name evidence="1" type="ORF">M422DRAFT_55592</name>
</gene>
<name>A0A0C9ULK7_SPHS4</name>
<dbReference type="AlphaFoldDB" id="A0A0C9ULK7"/>
<sequence>MAGDADYTTISTEYSYDVIQAVPFLLVSARLSTPLIASLSHSMLTKLESIRRLAILFSNTSNVDPIVAHDNIQRIFAKATKLVQLCLLSFNKGSNLIIPKGSMPNMKSYMGPVALLENIDSERKIRSLHLTQKFSTVAMGVSEFQALALSEKLSVDCKDNIRVLDLIHLPILSEERLKIIARIWPNVEVLVLSRLQKKVTLIRPFIFPFRRLQRLRILPPSMRQIESPLESLNHHPSTSLREIHFISVCTARWQECRWSFYSEPSVELTPMVCQLNPSDELIVLINRTLNSKPVETTPFMF</sequence>